<name>A0A9P3CCH0_9PEZI</name>
<evidence type="ECO:0000256" key="1">
    <source>
        <dbReference type="SAM" id="Phobius"/>
    </source>
</evidence>
<proteinExistence type="predicted"/>
<feature type="transmembrane region" description="Helical" evidence="1">
    <location>
        <begin position="12"/>
        <end position="31"/>
    </location>
</feature>
<accession>A0A9P3CCH0</accession>
<comment type="caution">
    <text evidence="2">The sequence shown here is derived from an EMBL/GenBank/DDBJ whole genome shotgun (WGS) entry which is preliminary data.</text>
</comment>
<sequence length="83" mass="9357">MFSTVAGNNLLYKGAALYATTTAFAAFWIGLRLPVQNNKAGPFNYHKLLKQVRRAVKQSYFHCTHPERVHQHALSFAPSHIAM</sequence>
<keyword evidence="3" id="KW-1185">Reference proteome</keyword>
<dbReference type="RefSeq" id="XP_044652322.1">
    <property type="nucleotide sequence ID" value="XM_044796387.1"/>
</dbReference>
<organism evidence="2 3">
    <name type="scientific">Cercospora kikuchii</name>
    <dbReference type="NCBI Taxonomy" id="84275"/>
    <lineage>
        <taxon>Eukaryota</taxon>
        <taxon>Fungi</taxon>
        <taxon>Dikarya</taxon>
        <taxon>Ascomycota</taxon>
        <taxon>Pezizomycotina</taxon>
        <taxon>Dothideomycetes</taxon>
        <taxon>Dothideomycetidae</taxon>
        <taxon>Mycosphaerellales</taxon>
        <taxon>Mycosphaerellaceae</taxon>
        <taxon>Cercospora</taxon>
    </lineage>
</organism>
<reference evidence="2 3" key="1">
    <citation type="submission" date="2021-01" db="EMBL/GenBank/DDBJ databases">
        <title>Cercospora kikuchii MAFF 305040 whole genome shotgun sequence.</title>
        <authorList>
            <person name="Kashiwa T."/>
            <person name="Suzuki T."/>
        </authorList>
    </citation>
    <scope>NUCLEOTIDE SEQUENCE [LARGE SCALE GENOMIC DNA]</scope>
    <source>
        <strain evidence="2 3">MAFF 305040</strain>
    </source>
</reference>
<dbReference type="EMBL" id="BOLY01000001">
    <property type="protein sequence ID" value="GIZ37835.1"/>
    <property type="molecule type" value="Genomic_DNA"/>
</dbReference>
<dbReference type="AlphaFoldDB" id="A0A9P3CCH0"/>
<keyword evidence="1" id="KW-0812">Transmembrane</keyword>
<gene>
    <name evidence="2" type="ORF">CKM354_000126700</name>
</gene>
<dbReference type="Proteomes" id="UP000825890">
    <property type="component" value="Unassembled WGS sequence"/>
</dbReference>
<dbReference type="OrthoDB" id="10442216at2759"/>
<keyword evidence="1" id="KW-0472">Membrane</keyword>
<evidence type="ECO:0000313" key="3">
    <source>
        <dbReference type="Proteomes" id="UP000825890"/>
    </source>
</evidence>
<evidence type="ECO:0000313" key="2">
    <source>
        <dbReference type="EMBL" id="GIZ37835.1"/>
    </source>
</evidence>
<keyword evidence="1" id="KW-1133">Transmembrane helix</keyword>
<protein>
    <submittedName>
        <fullName evidence="2">Uncharacterized protein</fullName>
    </submittedName>
</protein>
<dbReference type="GeneID" id="68286842"/>